<evidence type="ECO:0000313" key="6">
    <source>
        <dbReference type="EMBL" id="REJ42675.1"/>
    </source>
</evidence>
<keyword evidence="6" id="KW-0503">Monooxygenase</keyword>
<dbReference type="PANTHER" id="PTHR10543:SF24">
    <property type="entry name" value="CAROTENOID ISOMEROOXYGENASE"/>
    <property type="match status" value="1"/>
</dbReference>
<dbReference type="GO" id="GO:0004497">
    <property type="term" value="F:monooxygenase activity"/>
    <property type="evidence" value="ECO:0007669"/>
    <property type="project" value="UniProtKB-KW"/>
</dbReference>
<evidence type="ECO:0000256" key="3">
    <source>
        <dbReference type="ARBA" id="ARBA00023002"/>
    </source>
</evidence>
<proteinExistence type="inferred from homology"/>
<dbReference type="Pfam" id="PF03055">
    <property type="entry name" value="RPE65"/>
    <property type="match status" value="1"/>
</dbReference>
<feature type="binding site" evidence="5">
    <location>
        <position position="469"/>
    </location>
    <ligand>
        <name>Fe cation</name>
        <dbReference type="ChEBI" id="CHEBI:24875"/>
        <note>catalytic</note>
    </ligand>
</feature>
<dbReference type="GO" id="GO:0046872">
    <property type="term" value="F:metal ion binding"/>
    <property type="evidence" value="ECO:0007669"/>
    <property type="project" value="UniProtKB-KW"/>
</dbReference>
<comment type="caution">
    <text evidence="6">The sequence shown here is derived from an EMBL/GenBank/DDBJ whole genome shotgun (WGS) entry which is preliminary data.</text>
</comment>
<sequence>MSNSNKFQLGLSTLEREIILENLPIQGEIPTWLNGSLFRNGPSKFEVGNQQYRHLFDGLSMIHKFTFKERQISYRNRFLRGETYRKNLEAGRICVDEFATSVNRSMWQNVSSLLHLNISDNANLNITEIAGHFLAITGSHNLLKFDPYTLETLGKFYYTDELPGLLTTGHPQRDFEKQETINMTTDISQSSTYNIYRLPFGETTRQLITSIPVAEPAYIQSFALTENYIILLEFPLLTNPINLITQKLKGKPFIENFTWKPKKQTRFLVVNRKKGELIGIYEAEACFAFNQVNAFENQDEIIIDICAYPSYAIDDYYLSNLRNPQGCKLSKPELRRYKIALSAQSVSSELLSKEFLEFPRINSKQCQTKDYQFVYGIGFAQEQPNDFFNQLLKIDIIRQKISRWYEEGCYPGEPIFVPEPNSEQEDEGIILSVVLDGNQGNSFLLILDSHSFVEIARTKIPHHIPFGLHGQYFPSTVLPHVG</sequence>
<evidence type="ECO:0000256" key="4">
    <source>
        <dbReference type="ARBA" id="ARBA00023004"/>
    </source>
</evidence>
<reference evidence="6 7" key="1">
    <citation type="submission" date="2017-10" db="EMBL/GenBank/DDBJ databases">
        <title>A large-scale comparative metagenomic study reveals the eutrophication-driven functional interactions in six Microcystis-epibionts communities.</title>
        <authorList>
            <person name="Li Q."/>
            <person name="Lin F."/>
        </authorList>
    </citation>
    <scope>NUCLEOTIDE SEQUENCE [LARGE SCALE GENOMIC DNA]</scope>
    <source>
        <strain evidence="6">TF09</strain>
    </source>
</reference>
<comment type="cofactor">
    <cofactor evidence="5">
        <name>Fe(2+)</name>
        <dbReference type="ChEBI" id="CHEBI:29033"/>
    </cofactor>
    <text evidence="5">Binds 1 Fe(2+) ion per subunit.</text>
</comment>
<dbReference type="GO" id="GO:0016121">
    <property type="term" value="P:carotene catabolic process"/>
    <property type="evidence" value="ECO:0007669"/>
    <property type="project" value="TreeGrafter"/>
</dbReference>
<protein>
    <submittedName>
        <fullName evidence="6">Beta-carotene 15,15'-monooxygenase</fullName>
    </submittedName>
</protein>
<organism evidence="6 7">
    <name type="scientific">Microcystis flos-aquae TF09</name>
    <dbReference type="NCBI Taxonomy" id="2060473"/>
    <lineage>
        <taxon>Bacteria</taxon>
        <taxon>Bacillati</taxon>
        <taxon>Cyanobacteriota</taxon>
        <taxon>Cyanophyceae</taxon>
        <taxon>Oscillatoriophycideae</taxon>
        <taxon>Chroococcales</taxon>
        <taxon>Microcystaceae</taxon>
        <taxon>Microcystis</taxon>
    </lineage>
</organism>
<keyword evidence="4 5" id="KW-0408">Iron</keyword>
<accession>A0A3E0L5I0</accession>
<dbReference type="Proteomes" id="UP000256873">
    <property type="component" value="Unassembled WGS sequence"/>
</dbReference>
<evidence type="ECO:0000256" key="2">
    <source>
        <dbReference type="ARBA" id="ARBA00022723"/>
    </source>
</evidence>
<name>A0A3E0L5I0_9CHRO</name>
<dbReference type="PANTHER" id="PTHR10543">
    <property type="entry name" value="BETA-CAROTENE DIOXYGENASE"/>
    <property type="match status" value="1"/>
</dbReference>
<dbReference type="InterPro" id="IPR004294">
    <property type="entry name" value="Carotenoid_Oase"/>
</dbReference>
<dbReference type="EMBL" id="QQWC01000002">
    <property type="protein sequence ID" value="REJ42675.1"/>
    <property type="molecule type" value="Genomic_DNA"/>
</dbReference>
<keyword evidence="2 5" id="KW-0479">Metal-binding</keyword>
<comment type="similarity">
    <text evidence="1">Belongs to the carotenoid oxygenase family.</text>
</comment>
<evidence type="ECO:0000256" key="1">
    <source>
        <dbReference type="ARBA" id="ARBA00006787"/>
    </source>
</evidence>
<dbReference type="GO" id="GO:0010436">
    <property type="term" value="F:carotenoid dioxygenase activity"/>
    <property type="evidence" value="ECO:0007669"/>
    <property type="project" value="TreeGrafter"/>
</dbReference>
<dbReference type="AlphaFoldDB" id="A0A3E0L5I0"/>
<gene>
    <name evidence="6" type="ORF">DWQ54_07045</name>
</gene>
<feature type="binding site" evidence="5">
    <location>
        <position position="170"/>
    </location>
    <ligand>
        <name>Fe cation</name>
        <dbReference type="ChEBI" id="CHEBI:24875"/>
        <note>catalytic</note>
    </ligand>
</feature>
<keyword evidence="3" id="KW-0560">Oxidoreductase</keyword>
<evidence type="ECO:0000256" key="5">
    <source>
        <dbReference type="PIRSR" id="PIRSR604294-1"/>
    </source>
</evidence>
<evidence type="ECO:0000313" key="7">
    <source>
        <dbReference type="Proteomes" id="UP000256873"/>
    </source>
</evidence>